<protein>
    <submittedName>
        <fullName evidence="3">Uncharacterized protein</fullName>
    </submittedName>
</protein>
<keyword evidence="2" id="KW-0472">Membrane</keyword>
<organism evidence="3 4">
    <name type="scientific">Pseudoclavibacter endophyticus</name>
    <dbReference type="NCBI Taxonomy" id="1778590"/>
    <lineage>
        <taxon>Bacteria</taxon>
        <taxon>Bacillati</taxon>
        <taxon>Actinomycetota</taxon>
        <taxon>Actinomycetes</taxon>
        <taxon>Micrococcales</taxon>
        <taxon>Microbacteriaceae</taxon>
        <taxon>Pseudoclavibacter</taxon>
    </lineage>
</organism>
<keyword evidence="4" id="KW-1185">Reference proteome</keyword>
<dbReference type="Proteomes" id="UP000431744">
    <property type="component" value="Unassembled WGS sequence"/>
</dbReference>
<evidence type="ECO:0000256" key="2">
    <source>
        <dbReference type="SAM" id="Phobius"/>
    </source>
</evidence>
<dbReference type="AlphaFoldDB" id="A0A6H9WM50"/>
<dbReference type="OrthoDB" id="9966918at2"/>
<evidence type="ECO:0000313" key="3">
    <source>
        <dbReference type="EMBL" id="KAB1650223.1"/>
    </source>
</evidence>
<dbReference type="RefSeq" id="WP_158028807.1">
    <property type="nucleotide sequence ID" value="NZ_BMHG01000001.1"/>
</dbReference>
<feature type="transmembrane region" description="Helical" evidence="2">
    <location>
        <begin position="94"/>
        <end position="116"/>
    </location>
</feature>
<dbReference type="EMBL" id="WBJY01000001">
    <property type="protein sequence ID" value="KAB1650223.1"/>
    <property type="molecule type" value="Genomic_DNA"/>
</dbReference>
<evidence type="ECO:0000256" key="1">
    <source>
        <dbReference type="SAM" id="MobiDB-lite"/>
    </source>
</evidence>
<accession>A0A6H9WM50</accession>
<feature type="compositionally biased region" description="Basic and acidic residues" evidence="1">
    <location>
        <begin position="8"/>
        <end position="35"/>
    </location>
</feature>
<sequence>MFKRRGRRSDDDQSPERLPSRDDVADELADARPDDTPVDAADLDEHLELVAFRPAMLPTVKRVAPALLIVGMLLCIPFATATPQGRELVVERGVLGLAFTWLGMIAIIVLAALVAISLSRAISNPARRSRRTDTIKLAFGESAFAASGATLAGVVIMSIDFLDMVTVIAIVFTMTFLFTWASVFPLYRASWDAESTRGPQ</sequence>
<proteinExistence type="predicted"/>
<comment type="caution">
    <text evidence="3">The sequence shown here is derived from an EMBL/GenBank/DDBJ whole genome shotgun (WGS) entry which is preliminary data.</text>
</comment>
<feature type="transmembrane region" description="Helical" evidence="2">
    <location>
        <begin position="137"/>
        <end position="159"/>
    </location>
</feature>
<reference evidence="3 4" key="1">
    <citation type="submission" date="2019-09" db="EMBL/GenBank/DDBJ databases">
        <title>Phylogeny of genus Pseudoclavibacter and closely related genus.</title>
        <authorList>
            <person name="Li Y."/>
        </authorList>
    </citation>
    <scope>NUCLEOTIDE SEQUENCE [LARGE SCALE GENOMIC DNA]</scope>
    <source>
        <strain evidence="3 4">EGI 60007</strain>
    </source>
</reference>
<feature type="transmembrane region" description="Helical" evidence="2">
    <location>
        <begin position="165"/>
        <end position="187"/>
    </location>
</feature>
<feature type="transmembrane region" description="Helical" evidence="2">
    <location>
        <begin position="63"/>
        <end position="82"/>
    </location>
</feature>
<keyword evidence="2" id="KW-0812">Transmembrane</keyword>
<keyword evidence="2" id="KW-1133">Transmembrane helix</keyword>
<gene>
    <name evidence="3" type="ORF">F8O04_08520</name>
</gene>
<evidence type="ECO:0000313" key="4">
    <source>
        <dbReference type="Proteomes" id="UP000431744"/>
    </source>
</evidence>
<feature type="region of interest" description="Disordered" evidence="1">
    <location>
        <begin position="1"/>
        <end position="37"/>
    </location>
</feature>
<name>A0A6H9WM50_9MICO</name>